<comment type="caution">
    <text evidence="1">The sequence shown here is derived from an EMBL/GenBank/DDBJ whole genome shotgun (WGS) entry which is preliminary data.</text>
</comment>
<dbReference type="Proteomes" id="UP001147746">
    <property type="component" value="Unassembled WGS sequence"/>
</dbReference>
<accession>A0A9W9LA66</accession>
<reference evidence="1" key="2">
    <citation type="journal article" date="2023" name="IMA Fungus">
        <title>Comparative genomic study of the Penicillium genus elucidates a diverse pangenome and 15 lateral gene transfer events.</title>
        <authorList>
            <person name="Petersen C."/>
            <person name="Sorensen T."/>
            <person name="Nielsen M.R."/>
            <person name="Sondergaard T.E."/>
            <person name="Sorensen J.L."/>
            <person name="Fitzpatrick D.A."/>
            <person name="Frisvad J.C."/>
            <person name="Nielsen K.L."/>
        </authorList>
    </citation>
    <scope>NUCLEOTIDE SEQUENCE</scope>
    <source>
        <strain evidence="1">IBT 21472</strain>
    </source>
</reference>
<sequence>MDYHTSVFSAGEEGGEEAMIAHAPAGESDSVVVYVTCAMKNEVIIVAHFRDFKILDEVTLAVAKLREAEL</sequence>
<name>A0A9W9LA66_9EURO</name>
<organism evidence="1 2">
    <name type="scientific">Penicillium atrosanguineum</name>
    <dbReference type="NCBI Taxonomy" id="1132637"/>
    <lineage>
        <taxon>Eukaryota</taxon>
        <taxon>Fungi</taxon>
        <taxon>Dikarya</taxon>
        <taxon>Ascomycota</taxon>
        <taxon>Pezizomycotina</taxon>
        <taxon>Eurotiomycetes</taxon>
        <taxon>Eurotiomycetidae</taxon>
        <taxon>Eurotiales</taxon>
        <taxon>Aspergillaceae</taxon>
        <taxon>Penicillium</taxon>
    </lineage>
</organism>
<gene>
    <name evidence="1" type="ORF">N7476_006950</name>
</gene>
<keyword evidence="2" id="KW-1185">Reference proteome</keyword>
<reference evidence="1" key="1">
    <citation type="submission" date="2022-12" db="EMBL/GenBank/DDBJ databases">
        <authorList>
            <person name="Petersen C."/>
        </authorList>
    </citation>
    <scope>NUCLEOTIDE SEQUENCE</scope>
    <source>
        <strain evidence="1">IBT 21472</strain>
    </source>
</reference>
<evidence type="ECO:0000313" key="2">
    <source>
        <dbReference type="Proteomes" id="UP001147746"/>
    </source>
</evidence>
<dbReference type="AlphaFoldDB" id="A0A9W9LA66"/>
<dbReference type="EMBL" id="JAPZBO010000007">
    <property type="protein sequence ID" value="KAJ5311090.1"/>
    <property type="molecule type" value="Genomic_DNA"/>
</dbReference>
<protein>
    <submittedName>
        <fullName evidence="1">Uncharacterized protein</fullName>
    </submittedName>
</protein>
<evidence type="ECO:0000313" key="1">
    <source>
        <dbReference type="EMBL" id="KAJ5311090.1"/>
    </source>
</evidence>
<proteinExistence type="predicted"/>